<dbReference type="EMBL" id="MU154765">
    <property type="protein sequence ID" value="KAF9487575.1"/>
    <property type="molecule type" value="Genomic_DNA"/>
</dbReference>
<evidence type="ECO:0000313" key="3">
    <source>
        <dbReference type="Proteomes" id="UP000807025"/>
    </source>
</evidence>
<feature type="compositionally biased region" description="Low complexity" evidence="1">
    <location>
        <begin position="149"/>
        <end position="175"/>
    </location>
</feature>
<feature type="compositionally biased region" description="Basic residues" evidence="1">
    <location>
        <begin position="73"/>
        <end position="84"/>
    </location>
</feature>
<evidence type="ECO:0000313" key="2">
    <source>
        <dbReference type="EMBL" id="KAF9487575.1"/>
    </source>
</evidence>
<dbReference type="AlphaFoldDB" id="A0A9P5ZJ65"/>
<gene>
    <name evidence="2" type="ORF">BDN71DRAFT_1513836</name>
</gene>
<accession>A0A9P5ZJ65</accession>
<reference evidence="2" key="1">
    <citation type="submission" date="2020-11" db="EMBL/GenBank/DDBJ databases">
        <authorList>
            <consortium name="DOE Joint Genome Institute"/>
            <person name="Ahrendt S."/>
            <person name="Riley R."/>
            <person name="Andreopoulos W."/>
            <person name="Labutti K."/>
            <person name="Pangilinan J."/>
            <person name="Ruiz-Duenas F.J."/>
            <person name="Barrasa J.M."/>
            <person name="Sanchez-Garcia M."/>
            <person name="Camarero S."/>
            <person name="Miyauchi S."/>
            <person name="Serrano A."/>
            <person name="Linde D."/>
            <person name="Babiker R."/>
            <person name="Drula E."/>
            <person name="Ayuso-Fernandez I."/>
            <person name="Pacheco R."/>
            <person name="Padilla G."/>
            <person name="Ferreira P."/>
            <person name="Barriuso J."/>
            <person name="Kellner H."/>
            <person name="Castanera R."/>
            <person name="Alfaro M."/>
            <person name="Ramirez L."/>
            <person name="Pisabarro A.G."/>
            <person name="Kuo A."/>
            <person name="Tritt A."/>
            <person name="Lipzen A."/>
            <person name="He G."/>
            <person name="Yan M."/>
            <person name="Ng V."/>
            <person name="Cullen D."/>
            <person name="Martin F."/>
            <person name="Rosso M.-N."/>
            <person name="Henrissat B."/>
            <person name="Hibbett D."/>
            <person name="Martinez A.T."/>
            <person name="Grigoriev I.V."/>
        </authorList>
    </citation>
    <scope>NUCLEOTIDE SEQUENCE</scope>
    <source>
        <strain evidence="2">ATCC 90797</strain>
    </source>
</reference>
<feature type="compositionally biased region" description="Polar residues" evidence="1">
    <location>
        <begin position="125"/>
        <end position="139"/>
    </location>
</feature>
<protein>
    <recommendedName>
        <fullName evidence="4">CCHC-type domain-containing protein</fullName>
    </recommendedName>
</protein>
<feature type="region of interest" description="Disordered" evidence="1">
    <location>
        <begin position="20"/>
        <end position="202"/>
    </location>
</feature>
<evidence type="ECO:0000256" key="1">
    <source>
        <dbReference type="SAM" id="MobiDB-lite"/>
    </source>
</evidence>
<dbReference type="OrthoDB" id="4230923at2759"/>
<keyword evidence="3" id="KW-1185">Reference proteome</keyword>
<feature type="compositionally biased region" description="Low complexity" evidence="1">
    <location>
        <begin position="97"/>
        <end position="109"/>
    </location>
</feature>
<sequence length="533" mass="58194">MSTTNPGSKPRVTLYSWLRQTRTTNNDKRQNDEDMVIDSDTSDDSDTHDSDDSDADDNDDKYHSSLEQPNAKNKGKKTATRIGKRNFTFQSTLNSLRARNANRNATTNTPSRDTNEDPPSLATPVDTQQGTAQHTTASLAGTKRKGKDPVASTSATPKATVPAVTAPVATLPEAPIQATDNTPLRDPMAPPPPTKRAKKLPARRKAISAFNRSAQYLRDVGMIGHTGTIDFCLITNTLFKVAARAQDTGTSELLYALATLQDELLLQQGVTQLSKTLRDTAKEITDNLAKKMAELTKDTVTAVRQGVIKAGRELDKCTDVVKVAAGDLMATAEGNISVTKTATEALHKAGGKTTWAFVSCTKLEKGGVLLEANTADVKDWLADSENLNTFLTIFSPGASVKAKKYTIKALYLPVEQPIDTIEAWRMIEKENDLPPFAISLIKWMKPAARRGKNQQFGHVTITFASPKDANQLLRQGLQTLDNNFRCHKSKMEPLRCLNCQNYGHITSTCKILKAICATCAQHHANTSDCPQLN</sequence>
<evidence type="ECO:0008006" key="4">
    <source>
        <dbReference type="Google" id="ProtNLM"/>
    </source>
</evidence>
<proteinExistence type="predicted"/>
<comment type="caution">
    <text evidence="2">The sequence shown here is derived from an EMBL/GenBank/DDBJ whole genome shotgun (WGS) entry which is preliminary data.</text>
</comment>
<name>A0A9P5ZJ65_PLEER</name>
<dbReference type="Proteomes" id="UP000807025">
    <property type="component" value="Unassembled WGS sequence"/>
</dbReference>
<feature type="compositionally biased region" description="Acidic residues" evidence="1">
    <location>
        <begin position="33"/>
        <end position="44"/>
    </location>
</feature>
<organism evidence="2 3">
    <name type="scientific">Pleurotus eryngii</name>
    <name type="common">Boletus of the steppes</name>
    <dbReference type="NCBI Taxonomy" id="5323"/>
    <lineage>
        <taxon>Eukaryota</taxon>
        <taxon>Fungi</taxon>
        <taxon>Dikarya</taxon>
        <taxon>Basidiomycota</taxon>
        <taxon>Agaricomycotina</taxon>
        <taxon>Agaricomycetes</taxon>
        <taxon>Agaricomycetidae</taxon>
        <taxon>Agaricales</taxon>
        <taxon>Pleurotineae</taxon>
        <taxon>Pleurotaceae</taxon>
        <taxon>Pleurotus</taxon>
    </lineage>
</organism>